<evidence type="ECO:0008006" key="4">
    <source>
        <dbReference type="Google" id="ProtNLM"/>
    </source>
</evidence>
<feature type="transmembrane region" description="Helical" evidence="1">
    <location>
        <begin position="12"/>
        <end position="33"/>
    </location>
</feature>
<dbReference type="Proteomes" id="UP000016943">
    <property type="component" value="Chromosome"/>
</dbReference>
<sequence>MNPNKTQKQSHPWRLLVVVLGVIATLGLAWWQWTRFQSGSGSFQNLGYALQWPAFGAFFIYAYKKLGEYEDEVRLTGMSPVERQQQLDAERGVVTELDASVLPERPTIDVETFNKINTPTRRKRGH</sequence>
<organism evidence="2 3">
    <name type="scientific">Corynebacterium argentoratense DSM 44202</name>
    <dbReference type="NCBI Taxonomy" id="1348662"/>
    <lineage>
        <taxon>Bacteria</taxon>
        <taxon>Bacillati</taxon>
        <taxon>Actinomycetota</taxon>
        <taxon>Actinomycetes</taxon>
        <taxon>Mycobacteriales</taxon>
        <taxon>Corynebacteriaceae</taxon>
        <taxon>Corynebacterium</taxon>
    </lineage>
</organism>
<gene>
    <name evidence="2" type="ORF">CARG_01585</name>
</gene>
<dbReference type="AlphaFoldDB" id="U3GWY9"/>
<keyword evidence="1" id="KW-0472">Membrane</keyword>
<feature type="transmembrane region" description="Helical" evidence="1">
    <location>
        <begin position="45"/>
        <end position="63"/>
    </location>
</feature>
<keyword evidence="1" id="KW-1133">Transmembrane helix</keyword>
<name>U3GWY9_9CORY</name>
<dbReference type="HOGENOM" id="CLU_122754_1_1_11"/>
<dbReference type="RefSeq" id="WP_020975629.1">
    <property type="nucleotide sequence ID" value="NC_022198.1"/>
</dbReference>
<evidence type="ECO:0000313" key="3">
    <source>
        <dbReference type="Proteomes" id="UP000016943"/>
    </source>
</evidence>
<dbReference type="GeneID" id="78249186"/>
<evidence type="ECO:0000313" key="2">
    <source>
        <dbReference type="EMBL" id="AGU14491.1"/>
    </source>
</evidence>
<dbReference type="eggNOG" id="COG1566">
    <property type="taxonomic scope" value="Bacteria"/>
</dbReference>
<accession>U3GWY9</accession>
<keyword evidence="3" id="KW-1185">Reference proteome</keyword>
<dbReference type="STRING" id="1348662.CARG_01585"/>
<dbReference type="EMBL" id="CP006365">
    <property type="protein sequence ID" value="AGU14491.1"/>
    <property type="molecule type" value="Genomic_DNA"/>
</dbReference>
<keyword evidence="1" id="KW-0812">Transmembrane</keyword>
<protein>
    <recommendedName>
        <fullName evidence="4">Glucitol operon activator</fullName>
    </recommendedName>
</protein>
<evidence type="ECO:0000256" key="1">
    <source>
        <dbReference type="SAM" id="Phobius"/>
    </source>
</evidence>
<dbReference type="PATRIC" id="fig|1348662.3.peg.311"/>
<reference evidence="2 3" key="1">
    <citation type="journal article" date="2013" name="Genome Announc.">
        <title>Whole-Genome Sequence of the Clinical Strain Corynebacterium argentoratense DSM 44202, Isolated from a Human Throat Specimen.</title>
        <authorList>
            <person name="Bomholt C."/>
            <person name="Glaub A."/>
            <person name="Gravermann K."/>
            <person name="Albersmeier A."/>
            <person name="Brinkrolf K."/>
            <person name="Ruckert C."/>
            <person name="Tauch A."/>
        </authorList>
    </citation>
    <scope>NUCLEOTIDE SEQUENCE [LARGE SCALE GENOMIC DNA]</scope>
    <source>
        <strain evidence="2">DSM 44202</strain>
    </source>
</reference>
<proteinExistence type="predicted"/>
<dbReference type="KEGG" id="caz:CARG_01585"/>